<evidence type="ECO:0000256" key="1">
    <source>
        <dbReference type="ARBA" id="ARBA00007227"/>
    </source>
</evidence>
<comment type="similarity">
    <text evidence="1">Belongs to the short-chain fatty acyl-CoA assimilation regulator (ScfR) family.</text>
</comment>
<name>A0A923E4Z1_9ACTO</name>
<dbReference type="SUPFAM" id="SSF47413">
    <property type="entry name" value="lambda repressor-like DNA-binding domains"/>
    <property type="match status" value="1"/>
</dbReference>
<dbReference type="Pfam" id="PF06114">
    <property type="entry name" value="Peptidase_M78"/>
    <property type="match status" value="1"/>
</dbReference>
<evidence type="ECO:0000313" key="5">
    <source>
        <dbReference type="Proteomes" id="UP000617426"/>
    </source>
</evidence>
<dbReference type="Pfam" id="PF13560">
    <property type="entry name" value="HTH_31"/>
    <property type="match status" value="1"/>
</dbReference>
<feature type="domain" description="HTH cro/C1-type" evidence="3">
    <location>
        <begin position="15"/>
        <end position="69"/>
    </location>
</feature>
<organism evidence="4 5">
    <name type="scientific">Schaalia hyovaginalis</name>
    <dbReference type="NCBI Taxonomy" id="29316"/>
    <lineage>
        <taxon>Bacteria</taxon>
        <taxon>Bacillati</taxon>
        <taxon>Actinomycetota</taxon>
        <taxon>Actinomycetes</taxon>
        <taxon>Actinomycetales</taxon>
        <taxon>Actinomycetaceae</taxon>
        <taxon>Schaalia</taxon>
    </lineage>
</organism>
<dbReference type="GO" id="GO:0003677">
    <property type="term" value="F:DNA binding"/>
    <property type="evidence" value="ECO:0007669"/>
    <property type="project" value="InterPro"/>
</dbReference>
<dbReference type="Proteomes" id="UP000617426">
    <property type="component" value="Unassembled WGS sequence"/>
</dbReference>
<dbReference type="InterPro" id="IPR010982">
    <property type="entry name" value="Lambda_DNA-bd_dom_sf"/>
</dbReference>
<dbReference type="EMBL" id="JACHMK010000001">
    <property type="protein sequence ID" value="MBB6333674.1"/>
    <property type="molecule type" value="Genomic_DNA"/>
</dbReference>
<feature type="region of interest" description="Disordered" evidence="2">
    <location>
        <begin position="177"/>
        <end position="198"/>
    </location>
</feature>
<evidence type="ECO:0000313" key="4">
    <source>
        <dbReference type="EMBL" id="MBB6333674.1"/>
    </source>
</evidence>
<evidence type="ECO:0000256" key="2">
    <source>
        <dbReference type="SAM" id="MobiDB-lite"/>
    </source>
</evidence>
<dbReference type="InterPro" id="IPR052345">
    <property type="entry name" value="Rad_response_metalloprotease"/>
</dbReference>
<dbReference type="PROSITE" id="PS50943">
    <property type="entry name" value="HTH_CROC1"/>
    <property type="match status" value="1"/>
</dbReference>
<reference evidence="4" key="1">
    <citation type="submission" date="2020-08" db="EMBL/GenBank/DDBJ databases">
        <title>Sequencing the genomes of 1000 actinobacteria strains.</title>
        <authorList>
            <person name="Klenk H.-P."/>
        </authorList>
    </citation>
    <scope>NUCLEOTIDE SEQUENCE</scope>
    <source>
        <strain evidence="4">DSM 10695</strain>
    </source>
</reference>
<keyword evidence="5" id="KW-1185">Reference proteome</keyword>
<proteinExistence type="inferred from homology"/>
<gene>
    <name evidence="4" type="ORF">HD592_000239</name>
</gene>
<protein>
    <submittedName>
        <fullName evidence="4">Zn-dependent peptidase ImmA (M78 family)</fullName>
    </submittedName>
</protein>
<dbReference type="RefSeq" id="WP_184451363.1">
    <property type="nucleotide sequence ID" value="NZ_JACHMK010000001.1"/>
</dbReference>
<dbReference type="PANTHER" id="PTHR43236:SF1">
    <property type="entry name" value="BLL7220 PROTEIN"/>
    <property type="match status" value="1"/>
</dbReference>
<dbReference type="InterPro" id="IPR001387">
    <property type="entry name" value="Cro/C1-type_HTH"/>
</dbReference>
<dbReference type="PANTHER" id="PTHR43236">
    <property type="entry name" value="ANTITOXIN HIGA1"/>
    <property type="match status" value="1"/>
</dbReference>
<sequence length="398" mass="43514">MRSEFVDGPVRGERLRDLAEMEGLTLTSLAAQLGITQGHLSKIVNGSTPPPARVLELAALRFDLPTTFFSALPIPEENAPLTYRKKASSGARSDKRITRLFKEASRFWTSTATACALPTPEVTRLRSIGDHGDVEYAADLVRETVNLSDKPIPNMVRLAERLGVGVIIGLDPNVASSPEGGFSQSESGHSDYSGATCPSARTERPLIVTIAPQPGAVQRMTIAHELGHILYDLNLVAPPRSRDLEEKRAFEFAGALLLPAPAMREHINETSSLAAYLRMKAKYGASVGAIVMRAQHLCLISAERARSLHIQIASRGWRDAEPVNVPDEKPLLITQATRRAWPNDTIDCAAASTGTKHSYIRAWMSGNSQQETNEDARIISFRHARARRRRPFSPSADA</sequence>
<dbReference type="SMART" id="SM00530">
    <property type="entry name" value="HTH_XRE"/>
    <property type="match status" value="1"/>
</dbReference>
<dbReference type="AlphaFoldDB" id="A0A923E4Z1"/>
<evidence type="ECO:0000259" key="3">
    <source>
        <dbReference type="PROSITE" id="PS50943"/>
    </source>
</evidence>
<dbReference type="InterPro" id="IPR010359">
    <property type="entry name" value="IrrE_HExxH"/>
</dbReference>
<dbReference type="Gene3D" id="1.10.260.40">
    <property type="entry name" value="lambda repressor-like DNA-binding domains"/>
    <property type="match status" value="1"/>
</dbReference>
<dbReference type="CDD" id="cd00093">
    <property type="entry name" value="HTH_XRE"/>
    <property type="match status" value="1"/>
</dbReference>
<accession>A0A923E4Z1</accession>
<comment type="caution">
    <text evidence="4">The sequence shown here is derived from an EMBL/GenBank/DDBJ whole genome shotgun (WGS) entry which is preliminary data.</text>
</comment>